<dbReference type="PATRIC" id="fig|997355.3.peg.493"/>
<keyword evidence="2" id="KW-1185">Reference proteome</keyword>
<dbReference type="HOGENOM" id="CLU_3064961_0_0_11"/>
<organism evidence="1 2">
    <name type="scientific">Cutibacterium avidum ATCC 25577</name>
    <dbReference type="NCBI Taxonomy" id="997355"/>
    <lineage>
        <taxon>Bacteria</taxon>
        <taxon>Bacillati</taxon>
        <taxon>Actinomycetota</taxon>
        <taxon>Actinomycetes</taxon>
        <taxon>Propionibacteriales</taxon>
        <taxon>Propionibacteriaceae</taxon>
        <taxon>Cutibacterium</taxon>
    </lineage>
</organism>
<dbReference type="Proteomes" id="UP000005332">
    <property type="component" value="Unassembled WGS sequence"/>
</dbReference>
<dbReference type="RefSeq" id="WP_004809069.1">
    <property type="nucleotide sequence ID" value="NZ_JH165054.1"/>
</dbReference>
<dbReference type="EMBL" id="AGBA01000005">
    <property type="protein sequence ID" value="EGY78928.1"/>
    <property type="molecule type" value="Genomic_DNA"/>
</dbReference>
<sequence>MLSSGWDTNGVALDFGAIDLDFVEVKGSGRVYMFMQGIGKLRSLLVRPSFLNL</sequence>
<name>G4CVE0_9ACTN</name>
<evidence type="ECO:0000313" key="2">
    <source>
        <dbReference type="Proteomes" id="UP000005332"/>
    </source>
</evidence>
<evidence type="ECO:0000313" key="1">
    <source>
        <dbReference type="EMBL" id="EGY78928.1"/>
    </source>
</evidence>
<accession>G4CVE0</accession>
<dbReference type="GeneID" id="61377688"/>
<comment type="caution">
    <text evidence="1">The sequence shown here is derived from an EMBL/GenBank/DDBJ whole genome shotgun (WGS) entry which is preliminary data.</text>
</comment>
<dbReference type="AlphaFoldDB" id="G4CVE0"/>
<protein>
    <submittedName>
        <fullName evidence="1">Uncharacterized protein</fullName>
    </submittedName>
</protein>
<gene>
    <name evidence="1" type="ORF">HMPREF9153_0497</name>
</gene>
<proteinExistence type="predicted"/>
<reference evidence="1 2" key="1">
    <citation type="submission" date="2011-06" db="EMBL/GenBank/DDBJ databases">
        <authorList>
            <person name="Muzny D."/>
            <person name="Qin X."/>
            <person name="Deng J."/>
            <person name="Jiang H."/>
            <person name="Liu Y."/>
            <person name="Qu J."/>
            <person name="Song X.-Z."/>
            <person name="Zhang L."/>
            <person name="Thornton R."/>
            <person name="Coyle M."/>
            <person name="Francisco L."/>
            <person name="Jackson L."/>
            <person name="Javaid M."/>
            <person name="Korchina V."/>
            <person name="Kovar C."/>
            <person name="Mata R."/>
            <person name="Mathew T."/>
            <person name="Ngo R."/>
            <person name="Nguyen L."/>
            <person name="Nguyen N."/>
            <person name="Okwuonu G."/>
            <person name="Ongeri F."/>
            <person name="Pham C."/>
            <person name="Simmons D."/>
            <person name="Wilczek-Boney K."/>
            <person name="Hale W."/>
            <person name="Jakkamsetti A."/>
            <person name="Pham P."/>
            <person name="Ruth R."/>
            <person name="San Lucas F."/>
            <person name="Warren J."/>
            <person name="Zhang J."/>
            <person name="Zhao Z."/>
            <person name="Zhou C."/>
            <person name="Zhu D."/>
            <person name="Lee S."/>
            <person name="Bess C."/>
            <person name="Blankenburg K."/>
            <person name="Forbes L."/>
            <person name="Fu Q."/>
            <person name="Gubbala S."/>
            <person name="Hirani K."/>
            <person name="Jayaseelan J.C."/>
            <person name="Lara F."/>
            <person name="Munidasa M."/>
            <person name="Palculict T."/>
            <person name="Patil S."/>
            <person name="Pu L.-L."/>
            <person name="Saada N."/>
            <person name="Tang L."/>
            <person name="Weissenberger G."/>
            <person name="Zhu Y."/>
            <person name="Hemphill L."/>
            <person name="Shang Y."/>
            <person name="Youmans B."/>
            <person name="Ayvaz T."/>
            <person name="Ross M."/>
            <person name="Santibanez J."/>
            <person name="Aqrawi P."/>
            <person name="Gross S."/>
            <person name="Joshi V."/>
            <person name="Fowler G."/>
            <person name="Nazareth L."/>
            <person name="Reid J."/>
            <person name="Worley K."/>
            <person name="Petrosino J."/>
            <person name="Highlander S."/>
            <person name="Gibbs R."/>
        </authorList>
    </citation>
    <scope>NUCLEOTIDE SEQUENCE [LARGE SCALE GENOMIC DNA]</scope>
    <source>
        <strain evidence="1 2">ATCC 25577</strain>
    </source>
</reference>